<proteinExistence type="predicted"/>
<organism evidence="1 2">
    <name type="scientific">Planoprotostelium fungivorum</name>
    <dbReference type="NCBI Taxonomy" id="1890364"/>
    <lineage>
        <taxon>Eukaryota</taxon>
        <taxon>Amoebozoa</taxon>
        <taxon>Evosea</taxon>
        <taxon>Variosea</taxon>
        <taxon>Cavosteliida</taxon>
        <taxon>Cavosteliaceae</taxon>
        <taxon>Planoprotostelium</taxon>
    </lineage>
</organism>
<evidence type="ECO:0000313" key="2">
    <source>
        <dbReference type="Proteomes" id="UP000241769"/>
    </source>
</evidence>
<dbReference type="Proteomes" id="UP000241769">
    <property type="component" value="Unassembled WGS sequence"/>
</dbReference>
<reference evidence="1 2" key="1">
    <citation type="journal article" date="2018" name="Genome Biol. Evol.">
        <title>Multiple Roots of Fruiting Body Formation in Amoebozoa.</title>
        <authorList>
            <person name="Hillmann F."/>
            <person name="Forbes G."/>
            <person name="Novohradska S."/>
            <person name="Ferling I."/>
            <person name="Riege K."/>
            <person name="Groth M."/>
            <person name="Westermann M."/>
            <person name="Marz M."/>
            <person name="Spaller T."/>
            <person name="Winckler T."/>
            <person name="Schaap P."/>
            <person name="Glockner G."/>
        </authorList>
    </citation>
    <scope>NUCLEOTIDE SEQUENCE [LARGE SCALE GENOMIC DNA]</scope>
    <source>
        <strain evidence="1 2">Jena</strain>
    </source>
</reference>
<accession>A0A2P6MWV7</accession>
<keyword evidence="2" id="KW-1185">Reference proteome</keyword>
<name>A0A2P6MWV7_9EUKA</name>
<evidence type="ECO:0000313" key="1">
    <source>
        <dbReference type="EMBL" id="PRP76185.1"/>
    </source>
</evidence>
<dbReference type="AlphaFoldDB" id="A0A2P6MWV7"/>
<dbReference type="InParanoid" id="A0A2P6MWV7"/>
<gene>
    <name evidence="1" type="ORF">PROFUN_13731</name>
</gene>
<dbReference type="EMBL" id="MDYQ01000343">
    <property type="protein sequence ID" value="PRP76185.1"/>
    <property type="molecule type" value="Genomic_DNA"/>
</dbReference>
<protein>
    <submittedName>
        <fullName evidence="1">Uncharacterized protein</fullName>
    </submittedName>
</protein>
<comment type="caution">
    <text evidence="1">The sequence shown here is derived from an EMBL/GenBank/DDBJ whole genome shotgun (WGS) entry which is preliminary data.</text>
</comment>
<sequence length="93" mass="10581">MPKEPWAHLICLQDLKSIRLSSGRNKGRELIDSTDSEAITYGKMIRAVQRQRLSWICFSALISCFDAVLQEIHIGDVERINEGSAQPIRIRLS</sequence>